<comment type="caution">
    <text evidence="7">The sequence shown here is derived from an EMBL/GenBank/DDBJ whole genome shotgun (WGS) entry which is preliminary data.</text>
</comment>
<reference evidence="7" key="1">
    <citation type="submission" date="2021-02" db="EMBL/GenBank/DDBJ databases">
        <authorList>
            <person name="Dougan E. K."/>
            <person name="Rhodes N."/>
            <person name="Thang M."/>
            <person name="Chan C."/>
        </authorList>
    </citation>
    <scope>NUCLEOTIDE SEQUENCE</scope>
</reference>
<name>A0A813EL26_POLGL</name>
<dbReference type="GO" id="GO:0003924">
    <property type="term" value="F:GTPase activity"/>
    <property type="evidence" value="ECO:0007669"/>
    <property type="project" value="InterPro"/>
</dbReference>
<keyword evidence="4" id="KW-0175">Coiled coil</keyword>
<dbReference type="OrthoDB" id="2135133at2759"/>
<keyword evidence="1" id="KW-0547">Nucleotide-binding</keyword>
<dbReference type="Proteomes" id="UP000654075">
    <property type="component" value="Unassembled WGS sequence"/>
</dbReference>
<protein>
    <recommendedName>
        <fullName evidence="6">GB1/RHD3-type G domain-containing protein</fullName>
    </recommendedName>
</protein>
<comment type="similarity">
    <text evidence="3">Belongs to the TRAFAC class dynamin-like GTPase superfamily. GB1/RHD3 GTPase family.</text>
</comment>
<accession>A0A813EL26</accession>
<feature type="compositionally biased region" description="Low complexity" evidence="5">
    <location>
        <begin position="172"/>
        <end position="190"/>
    </location>
</feature>
<evidence type="ECO:0000256" key="5">
    <source>
        <dbReference type="SAM" id="MobiDB-lite"/>
    </source>
</evidence>
<proteinExistence type="inferred from homology"/>
<feature type="non-terminal residue" evidence="7">
    <location>
        <position position="1"/>
    </location>
</feature>
<evidence type="ECO:0000313" key="8">
    <source>
        <dbReference type="Proteomes" id="UP000654075"/>
    </source>
</evidence>
<feature type="domain" description="GB1/RHD3-type G" evidence="6">
    <location>
        <begin position="255"/>
        <end position="495"/>
    </location>
</feature>
<evidence type="ECO:0000256" key="3">
    <source>
        <dbReference type="PROSITE-ProRule" id="PRU01052"/>
    </source>
</evidence>
<dbReference type="PANTHER" id="PTHR10751">
    <property type="entry name" value="GUANYLATE BINDING PROTEIN"/>
    <property type="match status" value="1"/>
</dbReference>
<gene>
    <name evidence="7" type="ORF">PGLA1383_LOCUS18489</name>
</gene>
<dbReference type="EMBL" id="CAJNNV010011880">
    <property type="protein sequence ID" value="CAE8600155.1"/>
    <property type="molecule type" value="Genomic_DNA"/>
</dbReference>
<dbReference type="GO" id="GO:0005525">
    <property type="term" value="F:GTP binding"/>
    <property type="evidence" value="ECO:0007669"/>
    <property type="project" value="UniProtKB-KW"/>
</dbReference>
<keyword evidence="8" id="KW-1185">Reference proteome</keyword>
<feature type="coiled-coil region" evidence="4">
    <location>
        <begin position="738"/>
        <end position="765"/>
    </location>
</feature>
<dbReference type="InterPro" id="IPR027417">
    <property type="entry name" value="P-loop_NTPase"/>
</dbReference>
<organism evidence="7 8">
    <name type="scientific">Polarella glacialis</name>
    <name type="common">Dinoflagellate</name>
    <dbReference type="NCBI Taxonomy" id="89957"/>
    <lineage>
        <taxon>Eukaryota</taxon>
        <taxon>Sar</taxon>
        <taxon>Alveolata</taxon>
        <taxon>Dinophyceae</taxon>
        <taxon>Suessiales</taxon>
        <taxon>Suessiaceae</taxon>
        <taxon>Polarella</taxon>
    </lineage>
</organism>
<evidence type="ECO:0000259" key="6">
    <source>
        <dbReference type="PROSITE" id="PS51715"/>
    </source>
</evidence>
<evidence type="ECO:0000256" key="1">
    <source>
        <dbReference type="ARBA" id="ARBA00022741"/>
    </source>
</evidence>
<dbReference type="InterPro" id="IPR015894">
    <property type="entry name" value="Guanylate-bd_N"/>
</dbReference>
<evidence type="ECO:0000256" key="4">
    <source>
        <dbReference type="SAM" id="Coils"/>
    </source>
</evidence>
<evidence type="ECO:0000313" key="7">
    <source>
        <dbReference type="EMBL" id="CAE8600155.1"/>
    </source>
</evidence>
<dbReference type="Gene3D" id="3.40.50.300">
    <property type="entry name" value="P-loop containing nucleotide triphosphate hydrolases"/>
    <property type="match status" value="1"/>
</dbReference>
<dbReference type="SUPFAM" id="SSF52540">
    <property type="entry name" value="P-loop containing nucleoside triphosphate hydrolases"/>
    <property type="match status" value="1"/>
</dbReference>
<dbReference type="InterPro" id="IPR030386">
    <property type="entry name" value="G_GB1_RHD3_dom"/>
</dbReference>
<dbReference type="PROSITE" id="PS51715">
    <property type="entry name" value="G_GB1_RHD3"/>
    <property type="match status" value="1"/>
</dbReference>
<feature type="compositionally biased region" description="Basic and acidic residues" evidence="5">
    <location>
        <begin position="152"/>
        <end position="169"/>
    </location>
</feature>
<dbReference type="Pfam" id="PF02263">
    <property type="entry name" value="GBP"/>
    <property type="match status" value="1"/>
</dbReference>
<keyword evidence="2" id="KW-0342">GTP-binding</keyword>
<feature type="region of interest" description="Disordered" evidence="5">
    <location>
        <begin position="141"/>
        <end position="219"/>
    </location>
</feature>
<sequence>MSAQWLGTLPSLGSLLGLPGPEGSCTKLSMADEATKGGVPALTFAVGALVEYDSASTGSWIPAKVLAHRPDGLYDLDCKPGVPSSRVRGPNFAPPEHQVGAEVEYFSETKGDWILARVQVYDAITGAYDLDVKPSVFPSRIRAAGTRPPTPGREDTLPRLDAIKEERVPGTESFAEARAPPSAASRPLSSAREESGGSTGSTYRAEACAGSGTTPPLRLHKDGPLQLVKVSRRGSSWHFEVGEDAARVLEAAAGGRPLSVCTVCGPYRTGKSYLLNLLLGRNVHAAGHSQFRVGSTTRACTEGIWMWGAGDAPGADGTSLLFLDCEGFGSTDSDKTRDAKLMSLCMILSSVFLLNTKGVLNESLFNALSLVCHMSEHIEERGQEASKPSLMWVLRDFLLELQDEVGGTLTPDEYLERSLHMRPPDGADPQRSRAAREVREILLRFFPQRHCATLAQPVIDEDALRDLSKVPVEQLRPEFRTAFQEMQSQLLRTARARPKTVAGQPVSANALVAMLRKLVQALNEGSALNVSSAWEQVQHTSCEALSVELRELAAAEMRKVRDGAALPIPGGRSLPVSDDMLVASMKDCRRRLRQEWRSQAVGDEGVRAEYWKDLKTFVADGEKSLQLLNAELASAQLRKVGSDWEAWLGEQEGSALPSDARSEALSLLIDDGLPWKPTARAAQEALGTARLARLRWDGSLAALKAELRLATQELASQATVADAATRLEGEQLQQGREVGRLRGQIEALQNQAREAIHREQILREQ</sequence>
<evidence type="ECO:0000256" key="2">
    <source>
        <dbReference type="ARBA" id="ARBA00023134"/>
    </source>
</evidence>
<dbReference type="AlphaFoldDB" id="A0A813EL26"/>